<evidence type="ECO:0000259" key="3">
    <source>
        <dbReference type="PROSITE" id="PS51387"/>
    </source>
</evidence>
<dbReference type="Pfam" id="PF08031">
    <property type="entry name" value="BBE"/>
    <property type="match status" value="1"/>
</dbReference>
<comment type="similarity">
    <text evidence="1">Belongs to the oxygen-dependent FAD-linked oxidoreductase family.</text>
</comment>
<dbReference type="InterPro" id="IPR006094">
    <property type="entry name" value="Oxid_FAD_bind_N"/>
</dbReference>
<proteinExistence type="inferred from homology"/>
<evidence type="ECO:0000313" key="5">
    <source>
        <dbReference type="Proteomes" id="UP000531561"/>
    </source>
</evidence>
<dbReference type="GO" id="GO:0071949">
    <property type="term" value="F:FAD binding"/>
    <property type="evidence" value="ECO:0007669"/>
    <property type="project" value="InterPro"/>
</dbReference>
<dbReference type="SUPFAM" id="SSF56176">
    <property type="entry name" value="FAD-binding/transporter-associated domain-like"/>
    <property type="match status" value="1"/>
</dbReference>
<dbReference type="Pfam" id="PF01565">
    <property type="entry name" value="FAD_binding_4"/>
    <property type="match status" value="1"/>
</dbReference>
<evidence type="ECO:0000256" key="2">
    <source>
        <dbReference type="ARBA" id="ARBA00023002"/>
    </source>
</evidence>
<dbReference type="InterPro" id="IPR050432">
    <property type="entry name" value="FAD-linked_Oxidoreductases_BP"/>
</dbReference>
<gene>
    <name evidence="4" type="ORF">Bfra_011649</name>
</gene>
<reference evidence="4 5" key="1">
    <citation type="journal article" date="2020" name="Phytopathology">
        <title>A high-quality genome resource of Botrytis fragariae, a new and rapidly spreading fungal pathogen causing strawberry gray mold in the U.S.A.</title>
        <authorList>
            <person name="Wu Y."/>
            <person name="Saski C.A."/>
            <person name="Schnabel G."/>
            <person name="Xiao S."/>
            <person name="Hu M."/>
        </authorList>
    </citation>
    <scope>NUCLEOTIDE SEQUENCE [LARGE SCALE GENOMIC DNA]</scope>
    <source>
        <strain evidence="4 5">BVB16</strain>
    </source>
</reference>
<dbReference type="InterPro" id="IPR016166">
    <property type="entry name" value="FAD-bd_PCMH"/>
</dbReference>
<dbReference type="InterPro" id="IPR012951">
    <property type="entry name" value="BBE"/>
</dbReference>
<keyword evidence="2" id="KW-0560">Oxidoreductase</keyword>
<accession>A0A8H6AKQ2</accession>
<dbReference type="GeneID" id="59265667"/>
<feature type="domain" description="FAD-binding PCMH-type" evidence="3">
    <location>
        <begin position="148"/>
        <end position="326"/>
    </location>
</feature>
<sequence length="607" mass="65774">MTARLNISLLWIIDPNDLSEKMLVYSPFVLAVTAALFGFPTVTAAPAKRSDGSLEPRSNCHYLPTDLQWPGLANWQQLNQSINGKLIHGKPLAQNCHNSDYDLAECTEIEDIWTAPLTYFTDPVNVMAPYWLNDSCSPFTPINETCNLGNIASYAINVSSADDVIAGLKFATENKVRITIKNTGHDYIGRSNGEGSLALWTHNLKDISFLNYTSTNYTGPAIKAGAGVQFFEAYKIAAENGLRVVGGFCPTVGIAGGYVQGGGHGPLGATYGLSADNALEFEVVTADGRYLIATPTENSDLYWALSGGGGGTYAVVISLTTKAHADGIVAGGSFTINNTGDARYWSAIEAWQKHLLILDQIPGFTTVWGFTSDAFNLAFATLPGGDASTMVNALTSYKEEIQAMNITFAAYETSDRPNFYDHYEHYTGSLPYGPYTTNDIIGGRLIPRSTIQNNVTSLISVFKDIISTTGIPATSLRINGIAANVTHSRVGNYVGSNAVLPAWRDSLYWLNVDVGIEAAASRETIQQIQAQVNAFQDQFKVLTPGGGSYMNEATFDNPTWKEDYYGANYDQLLDVKLSYDPNFVLYAHTSVGSDLMTIASDGRLCKD</sequence>
<dbReference type="PANTHER" id="PTHR13878">
    <property type="entry name" value="GULONOLACTONE OXIDASE"/>
    <property type="match status" value="1"/>
</dbReference>
<dbReference type="OrthoDB" id="9983560at2759"/>
<dbReference type="EMBL" id="JABFCT010000018">
    <property type="protein sequence ID" value="KAF5869106.1"/>
    <property type="molecule type" value="Genomic_DNA"/>
</dbReference>
<dbReference type="GO" id="GO:0016491">
    <property type="term" value="F:oxidoreductase activity"/>
    <property type="evidence" value="ECO:0007669"/>
    <property type="project" value="UniProtKB-KW"/>
</dbReference>
<dbReference type="InterPro" id="IPR016169">
    <property type="entry name" value="FAD-bd_PCMH_sub2"/>
</dbReference>
<dbReference type="Proteomes" id="UP000531561">
    <property type="component" value="Unassembled WGS sequence"/>
</dbReference>
<comment type="caution">
    <text evidence="4">The sequence shown here is derived from an EMBL/GenBank/DDBJ whole genome shotgun (WGS) entry which is preliminary data.</text>
</comment>
<evidence type="ECO:0000256" key="1">
    <source>
        <dbReference type="ARBA" id="ARBA00005466"/>
    </source>
</evidence>
<dbReference type="InterPro" id="IPR036318">
    <property type="entry name" value="FAD-bd_PCMH-like_sf"/>
</dbReference>
<keyword evidence="5" id="KW-1185">Reference proteome</keyword>
<dbReference type="Gene3D" id="3.30.465.10">
    <property type="match status" value="2"/>
</dbReference>
<evidence type="ECO:0000313" key="4">
    <source>
        <dbReference type="EMBL" id="KAF5869106.1"/>
    </source>
</evidence>
<name>A0A8H6AKQ2_9HELO</name>
<organism evidence="4 5">
    <name type="scientific">Botrytis fragariae</name>
    <dbReference type="NCBI Taxonomy" id="1964551"/>
    <lineage>
        <taxon>Eukaryota</taxon>
        <taxon>Fungi</taxon>
        <taxon>Dikarya</taxon>
        <taxon>Ascomycota</taxon>
        <taxon>Pezizomycotina</taxon>
        <taxon>Leotiomycetes</taxon>
        <taxon>Helotiales</taxon>
        <taxon>Sclerotiniaceae</taxon>
        <taxon>Botrytis</taxon>
    </lineage>
</organism>
<dbReference type="RefSeq" id="XP_037188055.1">
    <property type="nucleotide sequence ID" value="XM_037341975.1"/>
</dbReference>
<dbReference type="PANTHER" id="PTHR13878:SF91">
    <property type="entry name" value="FAD BINDING DOMAIN PROTEIN (AFU_ORTHOLOGUE AFUA_6G12070)-RELATED"/>
    <property type="match status" value="1"/>
</dbReference>
<protein>
    <submittedName>
        <fullName evidence="4">Putative fad fmn-containing isoamyl alcohol oxidase protein</fullName>
    </submittedName>
</protein>
<dbReference type="AlphaFoldDB" id="A0A8H6AKQ2"/>
<dbReference type="PROSITE" id="PS51387">
    <property type="entry name" value="FAD_PCMH"/>
    <property type="match status" value="1"/>
</dbReference>